<organism evidence="7 8">
    <name type="scientific">Sorangium cellulosum</name>
    <name type="common">Polyangium cellulosum</name>
    <dbReference type="NCBI Taxonomy" id="56"/>
    <lineage>
        <taxon>Bacteria</taxon>
        <taxon>Pseudomonadati</taxon>
        <taxon>Myxococcota</taxon>
        <taxon>Polyangia</taxon>
        <taxon>Polyangiales</taxon>
        <taxon>Polyangiaceae</taxon>
        <taxon>Sorangium</taxon>
    </lineage>
</organism>
<dbReference type="SUPFAM" id="SSF50022">
    <property type="entry name" value="ISP domain"/>
    <property type="match status" value="1"/>
</dbReference>
<dbReference type="GO" id="GO:0046872">
    <property type="term" value="F:metal ion binding"/>
    <property type="evidence" value="ECO:0007669"/>
    <property type="project" value="UniProtKB-KW"/>
</dbReference>
<evidence type="ECO:0000256" key="4">
    <source>
        <dbReference type="ARBA" id="ARBA00023004"/>
    </source>
</evidence>
<dbReference type="EMBL" id="JEMB01001385">
    <property type="protein sequence ID" value="KYF87991.1"/>
    <property type="molecule type" value="Genomic_DNA"/>
</dbReference>
<dbReference type="InterPro" id="IPR017941">
    <property type="entry name" value="Rieske_2Fe-2S"/>
</dbReference>
<evidence type="ECO:0000313" key="7">
    <source>
        <dbReference type="EMBL" id="KYF87991.1"/>
    </source>
</evidence>
<evidence type="ECO:0000256" key="1">
    <source>
        <dbReference type="ARBA" id="ARBA00022714"/>
    </source>
</evidence>
<evidence type="ECO:0000313" key="8">
    <source>
        <dbReference type="Proteomes" id="UP000075635"/>
    </source>
</evidence>
<dbReference type="AlphaFoldDB" id="A0A150S6G4"/>
<dbReference type="Gene3D" id="3.90.380.10">
    <property type="entry name" value="Naphthalene 1,2-dioxygenase Alpha Subunit, Chain A, domain 1"/>
    <property type="match status" value="1"/>
</dbReference>
<evidence type="ECO:0000256" key="3">
    <source>
        <dbReference type="ARBA" id="ARBA00023002"/>
    </source>
</evidence>
<dbReference type="SUPFAM" id="SSF55961">
    <property type="entry name" value="Bet v1-like"/>
    <property type="match status" value="1"/>
</dbReference>
<dbReference type="Pfam" id="PF00355">
    <property type="entry name" value="Rieske"/>
    <property type="match status" value="1"/>
</dbReference>
<dbReference type="PROSITE" id="PS51296">
    <property type="entry name" value="RIESKE"/>
    <property type="match status" value="1"/>
</dbReference>
<dbReference type="InterPro" id="IPR036922">
    <property type="entry name" value="Rieske_2Fe-2S_sf"/>
</dbReference>
<evidence type="ECO:0000259" key="6">
    <source>
        <dbReference type="PROSITE" id="PS51296"/>
    </source>
</evidence>
<feature type="domain" description="Rieske" evidence="6">
    <location>
        <begin position="7"/>
        <end position="111"/>
    </location>
</feature>
<sequence>MFLRQYWYVACASSQLGAAPRAVRVLDRDIVVFREGGGRPRALVDRCCHRGVRLSLGRVTGGSLACGYHGWRFGGGGECVHIPSLARGRRIPERCGVPSFPCAEQDGYVWVWLGGDGDGAPPAAPRIDGFAAHRWDQGSVELGCASLRGLENNLDWCHPVFAHPWTHGQFYIALLRGLREQLLEMRPTVDGMTLRGPVRGDGAASDQRSSQTLLSFKLPDRVEVRSLGGPSRRIVLHFVPTAPHRCRMEWLVARALPFGARVRFRQEEPAILRQDRLLLESAEQAAAGQGELREHHVEADAPTLMLRHIVAWAAQGEWEKKRASLPERRVIRVTS</sequence>
<comment type="caution">
    <text evidence="7">The sequence shown here is derived from an EMBL/GenBank/DDBJ whole genome shotgun (WGS) entry which is preliminary data.</text>
</comment>
<accession>A0A150S6G4</accession>
<dbReference type="GO" id="GO:0051537">
    <property type="term" value="F:2 iron, 2 sulfur cluster binding"/>
    <property type="evidence" value="ECO:0007669"/>
    <property type="project" value="UniProtKB-KW"/>
</dbReference>
<keyword evidence="5" id="KW-0411">Iron-sulfur</keyword>
<dbReference type="Proteomes" id="UP000075635">
    <property type="component" value="Unassembled WGS sequence"/>
</dbReference>
<keyword evidence="4" id="KW-0408">Iron</keyword>
<dbReference type="GO" id="GO:0016491">
    <property type="term" value="F:oxidoreductase activity"/>
    <property type="evidence" value="ECO:0007669"/>
    <property type="project" value="UniProtKB-KW"/>
</dbReference>
<dbReference type="Gene3D" id="2.102.10.10">
    <property type="entry name" value="Rieske [2Fe-2S] iron-sulphur domain"/>
    <property type="match status" value="1"/>
</dbReference>
<dbReference type="PANTHER" id="PTHR21266">
    <property type="entry name" value="IRON-SULFUR DOMAIN CONTAINING PROTEIN"/>
    <property type="match status" value="1"/>
</dbReference>
<evidence type="ECO:0000256" key="5">
    <source>
        <dbReference type="ARBA" id="ARBA00023014"/>
    </source>
</evidence>
<protein>
    <recommendedName>
        <fullName evidence="6">Rieske domain-containing protein</fullName>
    </recommendedName>
</protein>
<dbReference type="InterPro" id="IPR050584">
    <property type="entry name" value="Cholesterol_7-desaturase"/>
</dbReference>
<dbReference type="PANTHER" id="PTHR21266:SF60">
    <property type="entry name" value="3-KETOSTEROID-9-ALPHA-MONOOXYGENASE, OXYGENASE COMPONENT"/>
    <property type="match status" value="1"/>
</dbReference>
<keyword evidence="3" id="KW-0560">Oxidoreductase</keyword>
<reference evidence="7 8" key="1">
    <citation type="submission" date="2014-02" db="EMBL/GenBank/DDBJ databases">
        <title>The small core and large imbalanced accessory genome model reveals a collaborative survival strategy of Sorangium cellulosum strains in nature.</title>
        <authorList>
            <person name="Han K."/>
            <person name="Peng R."/>
            <person name="Blom J."/>
            <person name="Li Y.-Z."/>
        </authorList>
    </citation>
    <scope>NUCLEOTIDE SEQUENCE [LARGE SCALE GENOMIC DNA]</scope>
    <source>
        <strain evidence="7 8">So0011-07</strain>
    </source>
</reference>
<keyword evidence="2" id="KW-0479">Metal-binding</keyword>
<gene>
    <name evidence="7" type="ORF">BE17_44620</name>
</gene>
<proteinExistence type="predicted"/>
<evidence type="ECO:0000256" key="2">
    <source>
        <dbReference type="ARBA" id="ARBA00022723"/>
    </source>
</evidence>
<keyword evidence="1" id="KW-0001">2Fe-2S</keyword>
<name>A0A150S6G4_SORCE</name>